<dbReference type="EMBL" id="CP014342">
    <property type="protein sequence ID" value="AMX84688.1"/>
    <property type="molecule type" value="Genomic_DNA"/>
</dbReference>
<evidence type="ECO:0000313" key="2">
    <source>
        <dbReference type="EMBL" id="AMX84688.1"/>
    </source>
</evidence>
<organism evidence="2 3">
    <name type="scientific">Geobacillus subterraneus</name>
    <dbReference type="NCBI Taxonomy" id="129338"/>
    <lineage>
        <taxon>Bacteria</taxon>
        <taxon>Bacillati</taxon>
        <taxon>Bacillota</taxon>
        <taxon>Bacilli</taxon>
        <taxon>Bacillales</taxon>
        <taxon>Anoxybacillaceae</taxon>
        <taxon>Geobacillus</taxon>
    </lineage>
</organism>
<dbReference type="Pfam" id="PF13551">
    <property type="entry name" value="HTH_29"/>
    <property type="match status" value="1"/>
</dbReference>
<dbReference type="InterPro" id="IPR047655">
    <property type="entry name" value="Transpos_IS630-like"/>
</dbReference>
<dbReference type="InterPro" id="IPR009057">
    <property type="entry name" value="Homeodomain-like_sf"/>
</dbReference>
<dbReference type="RefSeq" id="WP_063166858.1">
    <property type="nucleotide sequence ID" value="NZ_CP014342.1"/>
</dbReference>
<reference evidence="2 3" key="1">
    <citation type="submission" date="2016-02" db="EMBL/GenBank/DDBJ databases">
        <title>Complete genome sequence of Geobacillus subterraneus KCTC 3922T.</title>
        <authorList>
            <person name="Lee D.-W."/>
            <person name="Lee Y.-J."/>
            <person name="Lee S.-J."/>
            <person name="Park G.-S."/>
            <person name="Lee S.-J."/>
            <person name="Shin J.-H."/>
        </authorList>
    </citation>
    <scope>NUCLEOTIDE SEQUENCE [LARGE SCALE GENOMIC DNA]</scope>
    <source>
        <strain evidence="2 3">KCTC 3922</strain>
    </source>
</reference>
<proteinExistence type="predicted"/>
<keyword evidence="3" id="KW-1185">Reference proteome</keyword>
<protein>
    <submittedName>
        <fullName evidence="2">Transposase</fullName>
    </submittedName>
</protein>
<dbReference type="SUPFAM" id="SSF46689">
    <property type="entry name" value="Homeodomain-like"/>
    <property type="match status" value="1"/>
</dbReference>
<dbReference type="NCBIfam" id="NF033545">
    <property type="entry name" value="transpos_IS630"/>
    <property type="match status" value="1"/>
</dbReference>
<evidence type="ECO:0000259" key="1">
    <source>
        <dbReference type="Pfam" id="PF13592"/>
    </source>
</evidence>
<accession>A0ABM6AEB6</accession>
<feature type="domain" description="Winged helix-turn helix" evidence="1">
    <location>
        <begin position="114"/>
        <end position="169"/>
    </location>
</feature>
<dbReference type="Proteomes" id="UP000076226">
    <property type="component" value="Chromosome"/>
</dbReference>
<gene>
    <name evidence="2" type="ORF">GS3922_14095</name>
</gene>
<evidence type="ECO:0000313" key="3">
    <source>
        <dbReference type="Proteomes" id="UP000076226"/>
    </source>
</evidence>
<dbReference type="Pfam" id="PF13592">
    <property type="entry name" value="HTH_33"/>
    <property type="match status" value="1"/>
</dbReference>
<sequence length="191" mass="22214">MKRLKITNDHGWTPRTLRKQERKIKNTLLRQRVMAVRLVMEGYLGKEVASMVNVCRQTVSHYVSLFNEGGLELLLHRDFAPGREPFLTEEQQEKIKQLVLTTTPAELGWDVASAWNTKLLQSYVAKQFGVSISREALRKLLHRKGLSWTRPTYTLAKGNPDEQKQFEKQMDLIKKKLDHQGDRRCCSSVHR</sequence>
<dbReference type="InterPro" id="IPR025959">
    <property type="entry name" value="Winged_HTH_dom"/>
</dbReference>
<name>A0ABM6AEB6_9BACL</name>